<feature type="compositionally biased region" description="Polar residues" evidence="2">
    <location>
        <begin position="35"/>
        <end position="55"/>
    </location>
</feature>
<comment type="caution">
    <text evidence="4">The sequence shown here is derived from an EMBL/GenBank/DDBJ whole genome shotgun (WGS) entry which is preliminary data.</text>
</comment>
<dbReference type="Pfam" id="PF03330">
    <property type="entry name" value="DPBB_1"/>
    <property type="match status" value="1"/>
</dbReference>
<dbReference type="PROSITE" id="PS50842">
    <property type="entry name" value="EXPANSIN_EG45"/>
    <property type="match status" value="1"/>
</dbReference>
<dbReference type="InterPro" id="IPR036908">
    <property type="entry name" value="RlpA-like_sf"/>
</dbReference>
<dbReference type="OrthoDB" id="406505at2759"/>
<gene>
    <name evidence="4" type="ORF">GQ43DRAFT_361586</name>
</gene>
<dbReference type="Proteomes" id="UP000799536">
    <property type="component" value="Unassembled WGS sequence"/>
</dbReference>
<evidence type="ECO:0000256" key="2">
    <source>
        <dbReference type="SAM" id="MobiDB-lite"/>
    </source>
</evidence>
<feature type="domain" description="Expansin-like EG45" evidence="3">
    <location>
        <begin position="73"/>
        <end position="165"/>
    </location>
</feature>
<dbReference type="EMBL" id="ML993849">
    <property type="protein sequence ID" value="KAF2205791.1"/>
    <property type="molecule type" value="Genomic_DNA"/>
</dbReference>
<dbReference type="PANTHER" id="PTHR31836">
    <property type="match status" value="1"/>
</dbReference>
<organism evidence="4 5">
    <name type="scientific">Delitschia confertaspora ATCC 74209</name>
    <dbReference type="NCBI Taxonomy" id="1513339"/>
    <lineage>
        <taxon>Eukaryota</taxon>
        <taxon>Fungi</taxon>
        <taxon>Dikarya</taxon>
        <taxon>Ascomycota</taxon>
        <taxon>Pezizomycotina</taxon>
        <taxon>Dothideomycetes</taxon>
        <taxon>Pleosporomycetidae</taxon>
        <taxon>Pleosporales</taxon>
        <taxon>Delitschiaceae</taxon>
        <taxon>Delitschia</taxon>
    </lineage>
</organism>
<name>A0A9P4MWH9_9PLEO</name>
<dbReference type="AlphaFoldDB" id="A0A9P4MWH9"/>
<feature type="region of interest" description="Disordered" evidence="2">
    <location>
        <begin position="1"/>
        <end position="55"/>
    </location>
</feature>
<proteinExistence type="predicted"/>
<dbReference type="InterPro" id="IPR049818">
    <property type="entry name" value="Expansin_EXLX1-like"/>
</dbReference>
<protein>
    <submittedName>
        <fullName evidence="4">Barwin-like endoglucanase</fullName>
    </submittedName>
</protein>
<sequence>MTATAANDVARVPTSARPVIESPSPESPIESSSSAPTVPQSLSTASNPAADSTSTITATNKGEATFYGGNVSGGMCSFSTYSIPSGLFGTALSDFNWNSAGNCGACVSVTGPNGNSVKAMIVDQCPNCGPNHLDLFPDAFAKLADPSKGVIPVEWAIVPCGITSPLILHNKSGTSKYWFSMQVVNANIPVSKLEISTDGGKTWQATTRKEYNFFENPSGFGTETVDVRVTSTSGQAIVVKKVGVASGSSVTAGSNFS</sequence>
<feature type="compositionally biased region" description="Low complexity" evidence="2">
    <location>
        <begin position="20"/>
        <end position="34"/>
    </location>
</feature>
<keyword evidence="1" id="KW-0732">Signal</keyword>
<dbReference type="PANTHER" id="PTHR31836:SF21">
    <property type="entry name" value="EXPANSIN-LIKE PROTEIN 7"/>
    <property type="match status" value="1"/>
</dbReference>
<dbReference type="InterPro" id="IPR036749">
    <property type="entry name" value="Expansin_CBD_sf"/>
</dbReference>
<keyword evidence="5" id="KW-1185">Reference proteome</keyword>
<evidence type="ECO:0000256" key="1">
    <source>
        <dbReference type="ARBA" id="ARBA00022729"/>
    </source>
</evidence>
<evidence type="ECO:0000259" key="3">
    <source>
        <dbReference type="PROSITE" id="PS50842"/>
    </source>
</evidence>
<dbReference type="CDD" id="cd22272">
    <property type="entry name" value="DPBB_EXLX1-like"/>
    <property type="match status" value="1"/>
</dbReference>
<evidence type="ECO:0000313" key="4">
    <source>
        <dbReference type="EMBL" id="KAF2205791.1"/>
    </source>
</evidence>
<dbReference type="NCBIfam" id="NF041144">
    <property type="entry name" value="expansin_EXLX1"/>
    <property type="match status" value="1"/>
</dbReference>
<dbReference type="Gene3D" id="2.60.40.760">
    <property type="entry name" value="Expansin, cellulose-binding-like domain"/>
    <property type="match status" value="1"/>
</dbReference>
<evidence type="ECO:0000313" key="5">
    <source>
        <dbReference type="Proteomes" id="UP000799536"/>
    </source>
</evidence>
<dbReference type="SUPFAM" id="SSF49590">
    <property type="entry name" value="PHL pollen allergen"/>
    <property type="match status" value="1"/>
</dbReference>
<dbReference type="SUPFAM" id="SSF50685">
    <property type="entry name" value="Barwin-like endoglucanases"/>
    <property type="match status" value="1"/>
</dbReference>
<dbReference type="InterPro" id="IPR007112">
    <property type="entry name" value="Expansin/allergen_DPBB_dom"/>
</dbReference>
<dbReference type="InterPro" id="IPR051477">
    <property type="entry name" value="Expansin_CellWall"/>
</dbReference>
<reference evidence="4" key="1">
    <citation type="journal article" date="2020" name="Stud. Mycol.">
        <title>101 Dothideomycetes genomes: a test case for predicting lifestyles and emergence of pathogens.</title>
        <authorList>
            <person name="Haridas S."/>
            <person name="Albert R."/>
            <person name="Binder M."/>
            <person name="Bloem J."/>
            <person name="Labutti K."/>
            <person name="Salamov A."/>
            <person name="Andreopoulos B."/>
            <person name="Baker S."/>
            <person name="Barry K."/>
            <person name="Bills G."/>
            <person name="Bluhm B."/>
            <person name="Cannon C."/>
            <person name="Castanera R."/>
            <person name="Culley D."/>
            <person name="Daum C."/>
            <person name="Ezra D."/>
            <person name="Gonzalez J."/>
            <person name="Henrissat B."/>
            <person name="Kuo A."/>
            <person name="Liang C."/>
            <person name="Lipzen A."/>
            <person name="Lutzoni F."/>
            <person name="Magnuson J."/>
            <person name="Mondo S."/>
            <person name="Nolan M."/>
            <person name="Ohm R."/>
            <person name="Pangilinan J."/>
            <person name="Park H.-J."/>
            <person name="Ramirez L."/>
            <person name="Alfaro M."/>
            <person name="Sun H."/>
            <person name="Tritt A."/>
            <person name="Yoshinaga Y."/>
            <person name="Zwiers L.-H."/>
            <person name="Turgeon B."/>
            <person name="Goodwin S."/>
            <person name="Spatafora J."/>
            <person name="Crous P."/>
            <person name="Grigoriev I."/>
        </authorList>
    </citation>
    <scope>NUCLEOTIDE SEQUENCE</scope>
    <source>
        <strain evidence="4">ATCC 74209</strain>
    </source>
</reference>
<dbReference type="InterPro" id="IPR009009">
    <property type="entry name" value="RlpA-like_DPBB"/>
</dbReference>
<dbReference type="Gene3D" id="2.40.40.10">
    <property type="entry name" value="RlpA-like domain"/>
    <property type="match status" value="1"/>
</dbReference>
<accession>A0A9P4MWH9</accession>